<evidence type="ECO:0000313" key="1">
    <source>
        <dbReference type="EMBL" id="HIX56931.1"/>
    </source>
</evidence>
<protein>
    <submittedName>
        <fullName evidence="1">Uncharacterized protein</fullName>
    </submittedName>
</protein>
<reference evidence="1" key="2">
    <citation type="submission" date="2021-04" db="EMBL/GenBank/DDBJ databases">
        <authorList>
            <person name="Gilroy R."/>
        </authorList>
    </citation>
    <scope>NUCLEOTIDE SEQUENCE</scope>
    <source>
        <strain evidence="1">USASDec5-558</strain>
    </source>
</reference>
<proteinExistence type="predicted"/>
<gene>
    <name evidence="1" type="ORF">H9850_05620</name>
</gene>
<comment type="caution">
    <text evidence="1">The sequence shown here is derived from an EMBL/GenBank/DDBJ whole genome shotgun (WGS) entry which is preliminary data.</text>
</comment>
<sequence>MAKLTLVIQAPLMETYASHLYIHRILSKCQEPSPHQVERVVLIGPAAVLAAKEKFVDQCWKQKPCAHEEPVYPEYYGEEGDPRFLDDDFLDFEELEVDGKAEAKFLAESDALLSAEMNDWQSGLDLDGDDAVADDDEAEEEQEQRKHLVTDRCGNVAFLNDNEFLFTAENSRRHRPFDLSLDLKTYRDEHQAYNTLTKSLGCEVLVHDVAAKHYHLDPQTMRSGWKLISTTELAKLLVADRKQGINGEEHRVILWHIRQLNESIDPVLQASVTSMRFTPAETAMSLVTSKQPEPELTVFLSFPQDPADGVASVLAAETPQQIADYKEAVRWEQWWRIFYALLLVYKASKAGIKVQACITTSVKSQLESDELQFLQSELSFPKELRERFVQAEHQGVPFFFSGPNSFYQVIKKQMPTLNITKVPEKQVRALLRYPNAPLLVF</sequence>
<reference evidence="1" key="1">
    <citation type="journal article" date="2021" name="PeerJ">
        <title>Extensive microbial diversity within the chicken gut microbiome revealed by metagenomics and culture.</title>
        <authorList>
            <person name="Gilroy R."/>
            <person name="Ravi A."/>
            <person name="Getino M."/>
            <person name="Pursley I."/>
            <person name="Horton D.L."/>
            <person name="Alikhan N.F."/>
            <person name="Baker D."/>
            <person name="Gharbi K."/>
            <person name="Hall N."/>
            <person name="Watson M."/>
            <person name="Adriaenssens E.M."/>
            <person name="Foster-Nyarko E."/>
            <person name="Jarju S."/>
            <person name="Secka A."/>
            <person name="Antonio M."/>
            <person name="Oren A."/>
            <person name="Chaudhuri R.R."/>
            <person name="La Ragione R."/>
            <person name="Hildebrand F."/>
            <person name="Pallen M.J."/>
        </authorList>
    </citation>
    <scope>NUCLEOTIDE SEQUENCE</scope>
    <source>
        <strain evidence="1">USASDec5-558</strain>
    </source>
</reference>
<dbReference type="AlphaFoldDB" id="A0A9D1WCZ6"/>
<accession>A0A9D1WCZ6</accession>
<evidence type="ECO:0000313" key="2">
    <source>
        <dbReference type="Proteomes" id="UP000886829"/>
    </source>
</evidence>
<dbReference type="Proteomes" id="UP000886829">
    <property type="component" value="Unassembled WGS sequence"/>
</dbReference>
<organism evidence="1 2">
    <name type="scientific">Candidatus Anaerobiospirillum pullistercoris</name>
    <dbReference type="NCBI Taxonomy" id="2838452"/>
    <lineage>
        <taxon>Bacteria</taxon>
        <taxon>Pseudomonadati</taxon>
        <taxon>Pseudomonadota</taxon>
        <taxon>Gammaproteobacteria</taxon>
        <taxon>Aeromonadales</taxon>
        <taxon>Succinivibrionaceae</taxon>
        <taxon>Anaerobiospirillum</taxon>
    </lineage>
</organism>
<dbReference type="EMBL" id="DXEV01000106">
    <property type="protein sequence ID" value="HIX56931.1"/>
    <property type="molecule type" value="Genomic_DNA"/>
</dbReference>
<name>A0A9D1WCZ6_9GAMM</name>